<dbReference type="Gene3D" id="3.40.50.2300">
    <property type="match status" value="2"/>
</dbReference>
<keyword evidence="1" id="KW-0805">Transcription regulation</keyword>
<evidence type="ECO:0000256" key="3">
    <source>
        <dbReference type="ARBA" id="ARBA00023163"/>
    </source>
</evidence>
<dbReference type="AlphaFoldDB" id="A0A1G8P1H9"/>
<dbReference type="PANTHER" id="PTHR30146">
    <property type="entry name" value="LACI-RELATED TRANSCRIPTIONAL REPRESSOR"/>
    <property type="match status" value="1"/>
</dbReference>
<evidence type="ECO:0000259" key="4">
    <source>
        <dbReference type="PROSITE" id="PS50932"/>
    </source>
</evidence>
<keyword evidence="3" id="KW-0804">Transcription</keyword>
<dbReference type="PROSITE" id="PS50932">
    <property type="entry name" value="HTH_LACI_2"/>
    <property type="match status" value="1"/>
</dbReference>
<gene>
    <name evidence="5" type="ORF">SAMN05216192_10960</name>
</gene>
<dbReference type="SMART" id="SM00354">
    <property type="entry name" value="HTH_LACI"/>
    <property type="match status" value="1"/>
</dbReference>
<dbReference type="Pfam" id="PF00356">
    <property type="entry name" value="LacI"/>
    <property type="match status" value="1"/>
</dbReference>
<evidence type="ECO:0000256" key="1">
    <source>
        <dbReference type="ARBA" id="ARBA00023015"/>
    </source>
</evidence>
<dbReference type="GO" id="GO:0003700">
    <property type="term" value="F:DNA-binding transcription factor activity"/>
    <property type="evidence" value="ECO:0007669"/>
    <property type="project" value="TreeGrafter"/>
</dbReference>
<sequence>MKIDDIARLAGVSKSAVSLAFNNKPGISEATRRHILDISRSHGYIPRTMSGNKAPQPKNNNVLRFVACKNTGIVTEHYESQPFFNELIHHVTDAAIQAGYSLVISALEMQQLQPEIEKMEKEQPSAGLLLLGTNLPAGFIESLKSIHPCTVILDTSFRQVNASFVSINNYMGGYQAARHLLASGHRSIGYVESIIRVVNFEQRKEGFLAGLQEGGLSPGNMPTVAVDPTLVVSQEPFMEAVTAMPALPAALFCENDYIAISVIKSLQELQIRVPEQVAVIGFDDITEARIISPELTTIHVRKDILAKSAIDLLLKKISGDGLDHVQIQVNTELVVRKSC</sequence>
<feature type="domain" description="HTH lacI-type" evidence="4">
    <location>
        <begin position="1"/>
        <end position="55"/>
    </location>
</feature>
<evidence type="ECO:0000256" key="2">
    <source>
        <dbReference type="ARBA" id="ARBA00023125"/>
    </source>
</evidence>
<keyword evidence="2" id="KW-0238">DNA-binding</keyword>
<dbReference type="Pfam" id="PF13377">
    <property type="entry name" value="Peripla_BP_3"/>
    <property type="match status" value="1"/>
</dbReference>
<name>A0A1G8P1H9_9BACL</name>
<evidence type="ECO:0000313" key="6">
    <source>
        <dbReference type="Proteomes" id="UP000199050"/>
    </source>
</evidence>
<dbReference type="InterPro" id="IPR028082">
    <property type="entry name" value="Peripla_BP_I"/>
</dbReference>
<dbReference type="InterPro" id="IPR046335">
    <property type="entry name" value="LacI/GalR-like_sensor"/>
</dbReference>
<dbReference type="InterPro" id="IPR010982">
    <property type="entry name" value="Lambda_DNA-bd_dom_sf"/>
</dbReference>
<dbReference type="EMBL" id="FNDX01000009">
    <property type="protein sequence ID" value="SDI86401.1"/>
    <property type="molecule type" value="Genomic_DNA"/>
</dbReference>
<organism evidence="5 6">
    <name type="scientific">Paenibacillus typhae</name>
    <dbReference type="NCBI Taxonomy" id="1174501"/>
    <lineage>
        <taxon>Bacteria</taxon>
        <taxon>Bacillati</taxon>
        <taxon>Bacillota</taxon>
        <taxon>Bacilli</taxon>
        <taxon>Bacillales</taxon>
        <taxon>Paenibacillaceae</taxon>
        <taxon>Paenibacillus</taxon>
    </lineage>
</organism>
<dbReference type="OrthoDB" id="2026446at2"/>
<dbReference type="STRING" id="1174501.SAMN05216192_10960"/>
<reference evidence="6" key="1">
    <citation type="submission" date="2016-10" db="EMBL/GenBank/DDBJ databases">
        <authorList>
            <person name="Varghese N."/>
            <person name="Submissions S."/>
        </authorList>
    </citation>
    <scope>NUCLEOTIDE SEQUENCE [LARGE SCALE GENOMIC DNA]</scope>
    <source>
        <strain evidence="6">CGMCC 1.11012</strain>
    </source>
</reference>
<dbReference type="CDD" id="cd01392">
    <property type="entry name" value="HTH_LacI"/>
    <property type="match status" value="1"/>
</dbReference>
<dbReference type="PANTHER" id="PTHR30146:SF150">
    <property type="entry name" value="ARABINOSE METABOLISM TRANSCRIPTIONAL REPRESSOR"/>
    <property type="match status" value="1"/>
</dbReference>
<dbReference type="RefSeq" id="WP_090714040.1">
    <property type="nucleotide sequence ID" value="NZ_CBCSKY010000011.1"/>
</dbReference>
<dbReference type="Proteomes" id="UP000199050">
    <property type="component" value="Unassembled WGS sequence"/>
</dbReference>
<evidence type="ECO:0000313" key="5">
    <source>
        <dbReference type="EMBL" id="SDI86401.1"/>
    </source>
</evidence>
<keyword evidence="6" id="KW-1185">Reference proteome</keyword>
<dbReference type="Gene3D" id="1.10.260.40">
    <property type="entry name" value="lambda repressor-like DNA-binding domains"/>
    <property type="match status" value="1"/>
</dbReference>
<dbReference type="InterPro" id="IPR000843">
    <property type="entry name" value="HTH_LacI"/>
</dbReference>
<proteinExistence type="predicted"/>
<dbReference type="SUPFAM" id="SSF47413">
    <property type="entry name" value="lambda repressor-like DNA-binding domains"/>
    <property type="match status" value="1"/>
</dbReference>
<dbReference type="GO" id="GO:0000976">
    <property type="term" value="F:transcription cis-regulatory region binding"/>
    <property type="evidence" value="ECO:0007669"/>
    <property type="project" value="TreeGrafter"/>
</dbReference>
<accession>A0A1G8P1H9</accession>
<dbReference type="SUPFAM" id="SSF53822">
    <property type="entry name" value="Periplasmic binding protein-like I"/>
    <property type="match status" value="1"/>
</dbReference>
<protein>
    <submittedName>
        <fullName evidence="5">Transcriptional regulator, LacI family</fullName>
    </submittedName>
</protein>